<dbReference type="Gene3D" id="1.10.10.60">
    <property type="entry name" value="Homeodomain-like"/>
    <property type="match status" value="2"/>
</dbReference>
<keyword evidence="2" id="KW-0238">DNA-binding</keyword>
<keyword evidence="1" id="KW-0805">Transcription regulation</keyword>
<dbReference type="PANTHER" id="PTHR46796">
    <property type="entry name" value="HTH-TYPE TRANSCRIPTIONAL ACTIVATOR RHAS-RELATED"/>
    <property type="match status" value="1"/>
</dbReference>
<dbReference type="InterPro" id="IPR009057">
    <property type="entry name" value="Homeodomain-like_sf"/>
</dbReference>
<protein>
    <recommendedName>
        <fullName evidence="4">HTH araC/xylS-type domain-containing protein</fullName>
    </recommendedName>
</protein>
<accession>A0A367R3L0</accession>
<dbReference type="GO" id="GO:0003700">
    <property type="term" value="F:DNA-binding transcription factor activity"/>
    <property type="evidence" value="ECO:0007669"/>
    <property type="project" value="InterPro"/>
</dbReference>
<dbReference type="InterPro" id="IPR018060">
    <property type="entry name" value="HTH_AraC"/>
</dbReference>
<dbReference type="Proteomes" id="UP000252085">
    <property type="component" value="Unassembled WGS sequence"/>
</dbReference>
<keyword evidence="3" id="KW-0804">Transcription</keyword>
<gene>
    <name evidence="5" type="ORF">A6769_31760</name>
</gene>
<proteinExistence type="predicted"/>
<evidence type="ECO:0000256" key="1">
    <source>
        <dbReference type="ARBA" id="ARBA00023015"/>
    </source>
</evidence>
<evidence type="ECO:0000259" key="4">
    <source>
        <dbReference type="PROSITE" id="PS01124"/>
    </source>
</evidence>
<dbReference type="PROSITE" id="PS01124">
    <property type="entry name" value="HTH_ARAC_FAMILY_2"/>
    <property type="match status" value="1"/>
</dbReference>
<name>A0A367R3L0_NOSPU</name>
<dbReference type="PANTHER" id="PTHR46796:SF6">
    <property type="entry name" value="ARAC SUBFAMILY"/>
    <property type="match status" value="1"/>
</dbReference>
<dbReference type="InterPro" id="IPR050204">
    <property type="entry name" value="AraC_XylS_family_regulators"/>
</dbReference>
<dbReference type="GO" id="GO:0043565">
    <property type="term" value="F:sequence-specific DNA binding"/>
    <property type="evidence" value="ECO:0007669"/>
    <property type="project" value="InterPro"/>
</dbReference>
<dbReference type="SUPFAM" id="SSF46689">
    <property type="entry name" value="Homeodomain-like"/>
    <property type="match status" value="2"/>
</dbReference>
<evidence type="ECO:0000313" key="5">
    <source>
        <dbReference type="EMBL" id="RCJ31037.1"/>
    </source>
</evidence>
<comment type="caution">
    <text evidence="5">The sequence shown here is derived from an EMBL/GenBank/DDBJ whole genome shotgun (WGS) entry which is preliminary data.</text>
</comment>
<dbReference type="SMART" id="SM00342">
    <property type="entry name" value="HTH_ARAC"/>
    <property type="match status" value="1"/>
</dbReference>
<evidence type="ECO:0000256" key="3">
    <source>
        <dbReference type="ARBA" id="ARBA00023163"/>
    </source>
</evidence>
<dbReference type="Pfam" id="PF12833">
    <property type="entry name" value="HTH_18"/>
    <property type="match status" value="1"/>
</dbReference>
<evidence type="ECO:0000256" key="2">
    <source>
        <dbReference type="ARBA" id="ARBA00023125"/>
    </source>
</evidence>
<dbReference type="EMBL" id="LXQE01000179">
    <property type="protein sequence ID" value="RCJ31037.1"/>
    <property type="molecule type" value="Genomic_DNA"/>
</dbReference>
<dbReference type="InterPro" id="IPR020449">
    <property type="entry name" value="Tscrpt_reg_AraC-type_HTH"/>
</dbReference>
<feature type="domain" description="HTH araC/xylS-type" evidence="4">
    <location>
        <begin position="201"/>
        <end position="298"/>
    </location>
</feature>
<dbReference type="AlphaFoldDB" id="A0A367R3L0"/>
<sequence length="298" mass="33820">MTTEQPLILDAASDEFISKIGSSTPVLASQKGFWNGVRVSYYQYHEPLETPEHCFSQHLITIHLNHADAIKEQLLNGHLRCDRFRNGDICLTPATAPVSVRLQNSSEWIALHLEPKFFEQIAAEVVDPDRLEIVPQFKLNDPLIYQIGIALKVNLESENACDRLYTESMATALSAHLLRHYSTQKPKIASYCDGLSQARLGQVTEYIHQHSAQNPSLTSMAEMVQISPYYFSRLFKQSTGLTPHQYLLKCRTKEAKRLIKTTNLSIANIAVQVGFVDQSHLNRHFKRHFGVSPSQFRT</sequence>
<reference evidence="5 6" key="1">
    <citation type="submission" date="2016-04" db="EMBL/GenBank/DDBJ databases">
        <authorList>
            <person name="Evans L.H."/>
            <person name="Alamgir A."/>
            <person name="Owens N."/>
            <person name="Weber N.D."/>
            <person name="Virtaneva K."/>
            <person name="Barbian K."/>
            <person name="Babar A."/>
            <person name="Rosenke K."/>
        </authorList>
    </citation>
    <scope>NUCLEOTIDE SEQUENCE [LARGE SCALE GENOMIC DNA]</scope>
    <source>
        <strain evidence="5">NIES-2108</strain>
    </source>
</reference>
<dbReference type="PRINTS" id="PR00032">
    <property type="entry name" value="HTHARAC"/>
</dbReference>
<organism evidence="5 6">
    <name type="scientific">Nostoc punctiforme NIES-2108</name>
    <dbReference type="NCBI Taxonomy" id="1356359"/>
    <lineage>
        <taxon>Bacteria</taxon>
        <taxon>Bacillati</taxon>
        <taxon>Cyanobacteriota</taxon>
        <taxon>Cyanophyceae</taxon>
        <taxon>Nostocales</taxon>
        <taxon>Nostocaceae</taxon>
        <taxon>Nostoc</taxon>
    </lineage>
</organism>
<evidence type="ECO:0000313" key="6">
    <source>
        <dbReference type="Proteomes" id="UP000252085"/>
    </source>
</evidence>